<dbReference type="Proteomes" id="UP000023435">
    <property type="component" value="Unassembled WGS sequence"/>
</dbReference>
<dbReference type="Pfam" id="PF02566">
    <property type="entry name" value="OsmC"/>
    <property type="match status" value="1"/>
</dbReference>
<comment type="caution">
    <text evidence="1">The sequence shown here is derived from an EMBL/GenBank/DDBJ whole genome shotgun (WGS) entry which is preliminary data.</text>
</comment>
<proteinExistence type="predicted"/>
<gene>
    <name evidence="1" type="ORF">AZ78_2393</name>
</gene>
<dbReference type="SUPFAM" id="SSF82784">
    <property type="entry name" value="OsmC-like"/>
    <property type="match status" value="1"/>
</dbReference>
<dbReference type="AlphaFoldDB" id="A0A108U954"/>
<evidence type="ECO:0000313" key="2">
    <source>
        <dbReference type="Proteomes" id="UP000023435"/>
    </source>
</evidence>
<sequence length="155" mass="16440">MPDPSVIVPSVHAASAAAPYRVDLRDDLGHLWQADEPADLGGGDTAPSPERLLLSSLGACTAITVRMYAARKQWPLTEVRVELQFNPNGKPEAGTELTRVVSLHGDLSDEQRQRLLQIANACPIHKVLTGEVRIATSLQTAVGSNEAAPTTGASP</sequence>
<name>A0A108U954_9GAMM</name>
<dbReference type="Gene3D" id="3.30.300.20">
    <property type="match status" value="1"/>
</dbReference>
<dbReference type="InterPro" id="IPR003718">
    <property type="entry name" value="OsmC/Ohr_fam"/>
</dbReference>
<dbReference type="EMBL" id="JAJA02000001">
    <property type="protein sequence ID" value="KWS04843.1"/>
    <property type="molecule type" value="Genomic_DNA"/>
</dbReference>
<dbReference type="PANTHER" id="PTHR39624:SF2">
    <property type="entry name" value="OSMC-LIKE PROTEIN"/>
    <property type="match status" value="1"/>
</dbReference>
<organism evidence="1 2">
    <name type="scientific">Lysobacter capsici AZ78</name>
    <dbReference type="NCBI Taxonomy" id="1444315"/>
    <lineage>
        <taxon>Bacteria</taxon>
        <taxon>Pseudomonadati</taxon>
        <taxon>Pseudomonadota</taxon>
        <taxon>Gammaproteobacteria</taxon>
        <taxon>Lysobacterales</taxon>
        <taxon>Lysobacteraceae</taxon>
        <taxon>Lysobacter</taxon>
    </lineage>
</organism>
<dbReference type="InterPro" id="IPR015946">
    <property type="entry name" value="KH_dom-like_a/b"/>
</dbReference>
<dbReference type="PANTHER" id="PTHR39624">
    <property type="entry name" value="PROTEIN INVOLVED IN RIMO-MEDIATED BETA-METHYLTHIOLATION OF RIBOSOMAL PROTEIN S12 YCAO"/>
    <property type="match status" value="1"/>
</dbReference>
<accession>A0A108U954</accession>
<dbReference type="RefSeq" id="WP_201025473.1">
    <property type="nucleotide sequence ID" value="NZ_JAJA02000001.1"/>
</dbReference>
<dbReference type="InterPro" id="IPR036102">
    <property type="entry name" value="OsmC/Ohrsf"/>
</dbReference>
<reference evidence="1 2" key="1">
    <citation type="journal article" date="2014" name="Genome Announc.">
        <title>Draft Genome Sequence of Lysobacter capsici AZ78, a Bacterium Antagonistic to Plant-Pathogenic Oomycetes.</title>
        <authorList>
            <person name="Puopolo G."/>
            <person name="Sonego P."/>
            <person name="Engelen K."/>
            <person name="Pertot I."/>
        </authorList>
    </citation>
    <scope>NUCLEOTIDE SEQUENCE [LARGE SCALE GENOMIC DNA]</scope>
    <source>
        <strain evidence="1 2">AZ78</strain>
    </source>
</reference>
<evidence type="ECO:0008006" key="3">
    <source>
        <dbReference type="Google" id="ProtNLM"/>
    </source>
</evidence>
<evidence type="ECO:0000313" key="1">
    <source>
        <dbReference type="EMBL" id="KWS04843.1"/>
    </source>
</evidence>
<keyword evidence="2" id="KW-1185">Reference proteome</keyword>
<protein>
    <recommendedName>
        <fullName evidence="3">Redox protein</fullName>
    </recommendedName>
</protein>